<dbReference type="SUPFAM" id="SSF51735">
    <property type="entry name" value="NAD(P)-binding Rossmann-fold domains"/>
    <property type="match status" value="1"/>
</dbReference>
<dbReference type="Gene3D" id="3.40.50.720">
    <property type="entry name" value="NAD(P)-binding Rossmann-like Domain"/>
    <property type="match status" value="1"/>
</dbReference>
<gene>
    <name evidence="4" type="ORF">PMG11_03097</name>
</gene>
<dbReference type="EMBL" id="CDHK01000003">
    <property type="protein sequence ID" value="CEO58367.1"/>
    <property type="molecule type" value="Genomic_DNA"/>
</dbReference>
<dbReference type="PANTHER" id="PTHR42748">
    <property type="entry name" value="NITROGEN METABOLITE REPRESSION PROTEIN NMRA FAMILY MEMBER"/>
    <property type="match status" value="1"/>
</dbReference>
<dbReference type="InterPro" id="IPR051164">
    <property type="entry name" value="NmrA-like_oxidored"/>
</dbReference>
<dbReference type="GO" id="GO:0005634">
    <property type="term" value="C:nucleus"/>
    <property type="evidence" value="ECO:0007669"/>
    <property type="project" value="TreeGrafter"/>
</dbReference>
<dbReference type="PANTHER" id="PTHR42748:SF26">
    <property type="entry name" value="NMRA-LIKE DOMAIN-CONTAINING PROTEIN"/>
    <property type="match status" value="1"/>
</dbReference>
<dbReference type="AlphaFoldDB" id="A0A0F7VGK7"/>
<accession>A0A0F7VGK7</accession>
<organism evidence="4 5">
    <name type="scientific">Penicillium brasilianum</name>
    <dbReference type="NCBI Taxonomy" id="104259"/>
    <lineage>
        <taxon>Eukaryota</taxon>
        <taxon>Fungi</taxon>
        <taxon>Dikarya</taxon>
        <taxon>Ascomycota</taxon>
        <taxon>Pezizomycotina</taxon>
        <taxon>Eurotiomycetes</taxon>
        <taxon>Eurotiomycetidae</taxon>
        <taxon>Eurotiales</taxon>
        <taxon>Aspergillaceae</taxon>
        <taxon>Penicillium</taxon>
    </lineage>
</organism>
<comment type="similarity">
    <text evidence="1">Belongs to the NmrA-type oxidoreductase family.</text>
</comment>
<dbReference type="Pfam" id="PF05368">
    <property type="entry name" value="NmrA"/>
    <property type="match status" value="1"/>
</dbReference>
<dbReference type="OrthoDB" id="3358371at2759"/>
<keyword evidence="5" id="KW-1185">Reference proteome</keyword>
<dbReference type="STRING" id="104259.A0A0F7VGK7"/>
<keyword evidence="2" id="KW-0521">NADP</keyword>
<proteinExistence type="inferred from homology"/>
<evidence type="ECO:0000259" key="3">
    <source>
        <dbReference type="Pfam" id="PF05368"/>
    </source>
</evidence>
<evidence type="ECO:0000256" key="2">
    <source>
        <dbReference type="ARBA" id="ARBA00022857"/>
    </source>
</evidence>
<dbReference type="InterPro" id="IPR008030">
    <property type="entry name" value="NmrA-like"/>
</dbReference>
<dbReference type="Gene3D" id="3.90.25.10">
    <property type="entry name" value="UDP-galactose 4-epimerase, domain 1"/>
    <property type="match status" value="1"/>
</dbReference>
<evidence type="ECO:0000313" key="5">
    <source>
        <dbReference type="Proteomes" id="UP000042958"/>
    </source>
</evidence>
<feature type="domain" description="NmrA-like" evidence="3">
    <location>
        <begin position="5"/>
        <end position="324"/>
    </location>
</feature>
<dbReference type="CDD" id="cd05251">
    <property type="entry name" value="NmrA_like_SDR_a"/>
    <property type="match status" value="1"/>
</dbReference>
<dbReference type="Proteomes" id="UP000042958">
    <property type="component" value="Unassembled WGS sequence"/>
</dbReference>
<evidence type="ECO:0000256" key="1">
    <source>
        <dbReference type="ARBA" id="ARBA00006328"/>
    </source>
</evidence>
<protein>
    <recommendedName>
        <fullName evidence="3">NmrA-like domain-containing protein</fullName>
    </recommendedName>
</protein>
<reference evidence="5" key="1">
    <citation type="journal article" date="2015" name="Genome Announc.">
        <title>Draft genome sequence of the fungus Penicillium brasilianum MG11.</title>
        <authorList>
            <person name="Horn F."/>
            <person name="Linde J."/>
            <person name="Mattern D.J."/>
            <person name="Walther G."/>
            <person name="Guthke R."/>
            <person name="Brakhage A.A."/>
            <person name="Valiante V."/>
        </authorList>
    </citation>
    <scope>NUCLEOTIDE SEQUENCE [LARGE SCALE GENOMIC DNA]</scope>
    <source>
        <strain evidence="5">MG11</strain>
    </source>
</reference>
<name>A0A0F7VGK7_PENBI</name>
<sequence length="333" mass="36973">MTAVKLLVVIGITGNQGSSVARAFLKLPDWRIRGISRNLSSDAAQQWISKGVELVKADLDDIDSLENAFRGASAVFAVTDFYSLMLDPANFAAAQAAGISPNEYACKLETKRGMNIATAADSPAVLATLTHFIFSSLSDTKHWSNGKYTWNYHFDGKAAVVNRIKNELPGLAEKLSIIQVGMYASNWKAGMGRPTKQKDGAFLVQIPDTGEVLLPWIYVDRDVGIFVEALLESSPRKQILGVSQMASWREFWTLWAETRGVKLEIQVVSVEEFFQSLPEVLRREFQESLKYIIEFGYTGGDPDVCCNLQDMLPGAKTATLKEYMDSEDWSTFD</sequence>
<evidence type="ECO:0000313" key="4">
    <source>
        <dbReference type="EMBL" id="CEO58367.1"/>
    </source>
</evidence>
<dbReference type="InterPro" id="IPR036291">
    <property type="entry name" value="NAD(P)-bd_dom_sf"/>
</dbReference>